<accession>A0A2T6KH21</accession>
<sequence>MIKHIVTLDLLPDHDTAELQAVMTGLDELRSQLDGFVGFDHGPNRDFEGMSPGCDYGFICEFANEDTSRAYIVHPVHAALGRRLVALCNGGVTGITVVDLDAGA</sequence>
<dbReference type="SUPFAM" id="SSF54909">
    <property type="entry name" value="Dimeric alpha+beta barrel"/>
    <property type="match status" value="1"/>
</dbReference>
<protein>
    <submittedName>
        <fullName evidence="2">Stress responsive alpha/beta barrel protein</fullName>
    </submittedName>
</protein>
<dbReference type="PROSITE" id="PS51502">
    <property type="entry name" value="S_R_A_B_BARREL"/>
    <property type="match status" value="1"/>
</dbReference>
<gene>
    <name evidence="2" type="ORF">C8N45_10533</name>
</gene>
<dbReference type="OrthoDB" id="9816070at2"/>
<evidence type="ECO:0000313" key="2">
    <source>
        <dbReference type="EMBL" id="PUB14812.1"/>
    </source>
</evidence>
<dbReference type="InterPro" id="IPR011008">
    <property type="entry name" value="Dimeric_a/b-barrel"/>
</dbReference>
<evidence type="ECO:0000313" key="3">
    <source>
        <dbReference type="Proteomes" id="UP000244523"/>
    </source>
</evidence>
<dbReference type="RefSeq" id="WP_108386407.1">
    <property type="nucleotide sequence ID" value="NZ_QBUD01000005.1"/>
</dbReference>
<feature type="domain" description="Stress-response A/B barrel" evidence="1">
    <location>
        <begin position="2"/>
        <end position="100"/>
    </location>
</feature>
<dbReference type="SMART" id="SM00886">
    <property type="entry name" value="Dabb"/>
    <property type="match status" value="1"/>
</dbReference>
<comment type="caution">
    <text evidence="2">The sequence shown here is derived from an EMBL/GenBank/DDBJ whole genome shotgun (WGS) entry which is preliminary data.</text>
</comment>
<proteinExistence type="predicted"/>
<dbReference type="Proteomes" id="UP000244523">
    <property type="component" value="Unassembled WGS sequence"/>
</dbReference>
<dbReference type="Pfam" id="PF07876">
    <property type="entry name" value="Dabb"/>
    <property type="match status" value="1"/>
</dbReference>
<dbReference type="EMBL" id="QBUD01000005">
    <property type="protein sequence ID" value="PUB14812.1"/>
    <property type="molecule type" value="Genomic_DNA"/>
</dbReference>
<organism evidence="2 3">
    <name type="scientific">Yoonia sediminilitoris</name>
    <dbReference type="NCBI Taxonomy" id="1286148"/>
    <lineage>
        <taxon>Bacteria</taxon>
        <taxon>Pseudomonadati</taxon>
        <taxon>Pseudomonadota</taxon>
        <taxon>Alphaproteobacteria</taxon>
        <taxon>Rhodobacterales</taxon>
        <taxon>Paracoccaceae</taxon>
        <taxon>Yoonia</taxon>
    </lineage>
</organism>
<dbReference type="InterPro" id="IPR013097">
    <property type="entry name" value="Dabb"/>
</dbReference>
<name>A0A2T6KH21_9RHOB</name>
<evidence type="ECO:0000259" key="1">
    <source>
        <dbReference type="PROSITE" id="PS51502"/>
    </source>
</evidence>
<dbReference type="Gene3D" id="3.30.70.100">
    <property type="match status" value="1"/>
</dbReference>
<keyword evidence="3" id="KW-1185">Reference proteome</keyword>
<dbReference type="AlphaFoldDB" id="A0A2T6KH21"/>
<reference evidence="2 3" key="1">
    <citation type="submission" date="2018-04" db="EMBL/GenBank/DDBJ databases">
        <title>Genomic Encyclopedia of Archaeal and Bacterial Type Strains, Phase II (KMG-II): from individual species to whole genera.</title>
        <authorList>
            <person name="Goeker M."/>
        </authorList>
    </citation>
    <scope>NUCLEOTIDE SEQUENCE [LARGE SCALE GENOMIC DNA]</scope>
    <source>
        <strain evidence="2 3">DSM 29955</strain>
    </source>
</reference>